<dbReference type="OrthoDB" id="9790048at2"/>
<dbReference type="GO" id="GO:0043190">
    <property type="term" value="C:ATP-binding cassette (ABC) transporter complex"/>
    <property type="evidence" value="ECO:0007669"/>
    <property type="project" value="InterPro"/>
</dbReference>
<evidence type="ECO:0000256" key="3">
    <source>
        <dbReference type="ARBA" id="ARBA00011529"/>
    </source>
</evidence>
<organism evidence="9 10">
    <name type="scientific">Rubripirellula reticaptiva</name>
    <dbReference type="NCBI Taxonomy" id="2528013"/>
    <lineage>
        <taxon>Bacteria</taxon>
        <taxon>Pseudomonadati</taxon>
        <taxon>Planctomycetota</taxon>
        <taxon>Planctomycetia</taxon>
        <taxon>Pirellulales</taxon>
        <taxon>Pirellulaceae</taxon>
        <taxon>Rubripirellula</taxon>
    </lineage>
</organism>
<keyword evidence="7" id="KW-0732">Signal</keyword>
<dbReference type="PROSITE" id="PS51257">
    <property type="entry name" value="PROKAR_LIPOPROTEIN"/>
    <property type="match status" value="1"/>
</dbReference>
<dbReference type="Proteomes" id="UP000317977">
    <property type="component" value="Unassembled WGS sequence"/>
</dbReference>
<evidence type="ECO:0000313" key="10">
    <source>
        <dbReference type="Proteomes" id="UP000317977"/>
    </source>
</evidence>
<reference evidence="9 10" key="1">
    <citation type="submission" date="2019-02" db="EMBL/GenBank/DDBJ databases">
        <title>Deep-cultivation of Planctomycetes and their phenomic and genomic characterization uncovers novel biology.</title>
        <authorList>
            <person name="Wiegand S."/>
            <person name="Jogler M."/>
            <person name="Boedeker C."/>
            <person name="Pinto D."/>
            <person name="Vollmers J."/>
            <person name="Rivas-Marin E."/>
            <person name="Kohn T."/>
            <person name="Peeters S.H."/>
            <person name="Heuer A."/>
            <person name="Rast P."/>
            <person name="Oberbeckmann S."/>
            <person name="Bunk B."/>
            <person name="Jeske O."/>
            <person name="Meyerdierks A."/>
            <person name="Storesund J.E."/>
            <person name="Kallscheuer N."/>
            <person name="Luecker S."/>
            <person name="Lage O.M."/>
            <person name="Pohl T."/>
            <person name="Merkel B.J."/>
            <person name="Hornburger P."/>
            <person name="Mueller R.-W."/>
            <person name="Bruemmer F."/>
            <person name="Labrenz M."/>
            <person name="Spormann A.M."/>
            <person name="Op Den Camp H."/>
            <person name="Overmann J."/>
            <person name="Amann R."/>
            <person name="Jetten M.S.M."/>
            <person name="Mascher T."/>
            <person name="Medema M.H."/>
            <person name="Devos D.P."/>
            <person name="Kaster A.-K."/>
            <person name="Ovreas L."/>
            <person name="Rohde M."/>
            <person name="Galperin M.Y."/>
            <person name="Jogler C."/>
        </authorList>
    </citation>
    <scope>NUCLEOTIDE SEQUENCE [LARGE SCALE GENOMIC DNA]</scope>
    <source>
        <strain evidence="9 10">Poly59</strain>
    </source>
</reference>
<comment type="subunit">
    <text evidence="3">The complex is composed of two ATP-binding proteins (PstB), two transmembrane proteins (PstC and PstA) and a solute-binding protein (PstS).</text>
</comment>
<dbReference type="GO" id="GO:0035435">
    <property type="term" value="P:phosphate ion transmembrane transport"/>
    <property type="evidence" value="ECO:0007669"/>
    <property type="project" value="InterPro"/>
</dbReference>
<dbReference type="InterPro" id="IPR005673">
    <property type="entry name" value="ABC_phos-bd_PstS"/>
</dbReference>
<dbReference type="GO" id="GO:0042301">
    <property type="term" value="F:phosphate ion binding"/>
    <property type="evidence" value="ECO:0007669"/>
    <property type="project" value="InterPro"/>
</dbReference>
<dbReference type="RefSeq" id="WP_146536802.1">
    <property type="nucleotide sequence ID" value="NZ_SJPX01000005.1"/>
</dbReference>
<keyword evidence="10" id="KW-1185">Reference proteome</keyword>
<feature type="signal peptide" evidence="7">
    <location>
        <begin position="1"/>
        <end position="20"/>
    </location>
</feature>
<dbReference type="InterPro" id="IPR050962">
    <property type="entry name" value="Phosphate-bind_PstS"/>
</dbReference>
<evidence type="ECO:0000256" key="1">
    <source>
        <dbReference type="ARBA" id="ARBA00002841"/>
    </source>
</evidence>
<dbReference type="EMBL" id="SJPX01000005">
    <property type="protein sequence ID" value="TWU48440.1"/>
    <property type="molecule type" value="Genomic_DNA"/>
</dbReference>
<name>A0A5C6EIY8_9BACT</name>
<evidence type="ECO:0000313" key="9">
    <source>
        <dbReference type="EMBL" id="TWU48440.1"/>
    </source>
</evidence>
<evidence type="ECO:0000256" key="2">
    <source>
        <dbReference type="ARBA" id="ARBA00008725"/>
    </source>
</evidence>
<feature type="chain" id="PRO_5022866454" description="Phosphate-binding protein" evidence="7">
    <location>
        <begin position="21"/>
        <end position="349"/>
    </location>
</feature>
<dbReference type="CDD" id="cd13565">
    <property type="entry name" value="PBP2_PstS"/>
    <property type="match status" value="1"/>
</dbReference>
<dbReference type="InterPro" id="IPR024370">
    <property type="entry name" value="PBP_domain"/>
</dbReference>
<gene>
    <name evidence="9" type="primary">pstS_2</name>
    <name evidence="9" type="ORF">Poly59_52880</name>
</gene>
<dbReference type="PIRSF" id="PIRSF002756">
    <property type="entry name" value="PstS"/>
    <property type="match status" value="1"/>
</dbReference>
<accession>A0A5C6EIY8</accession>
<dbReference type="Pfam" id="PF12849">
    <property type="entry name" value="PBP_like_2"/>
    <property type="match status" value="1"/>
</dbReference>
<evidence type="ECO:0000259" key="8">
    <source>
        <dbReference type="Pfam" id="PF12849"/>
    </source>
</evidence>
<evidence type="ECO:0000256" key="6">
    <source>
        <dbReference type="PIRNR" id="PIRNR002756"/>
    </source>
</evidence>
<dbReference type="AlphaFoldDB" id="A0A5C6EIY8"/>
<evidence type="ECO:0000256" key="4">
    <source>
        <dbReference type="ARBA" id="ARBA00022448"/>
    </source>
</evidence>
<protein>
    <recommendedName>
        <fullName evidence="6">Phosphate-binding protein</fullName>
    </recommendedName>
</protein>
<feature type="domain" description="PBP" evidence="8">
    <location>
        <begin position="35"/>
        <end position="307"/>
    </location>
</feature>
<comment type="function">
    <text evidence="1">Part of the ABC transporter complex PstSACB involved in phosphate import.</text>
</comment>
<dbReference type="PANTHER" id="PTHR42996:SF1">
    <property type="entry name" value="PHOSPHATE-BINDING PROTEIN PSTS"/>
    <property type="match status" value="1"/>
</dbReference>
<keyword evidence="4 6" id="KW-0813">Transport</keyword>
<dbReference type="Gene3D" id="3.40.190.10">
    <property type="entry name" value="Periplasmic binding protein-like II"/>
    <property type="match status" value="2"/>
</dbReference>
<dbReference type="SUPFAM" id="SSF53850">
    <property type="entry name" value="Periplasmic binding protein-like II"/>
    <property type="match status" value="1"/>
</dbReference>
<evidence type="ECO:0000256" key="5">
    <source>
        <dbReference type="ARBA" id="ARBA00022592"/>
    </source>
</evidence>
<proteinExistence type="inferred from homology"/>
<comment type="similarity">
    <text evidence="2 6">Belongs to the PstS family.</text>
</comment>
<dbReference type="NCBIfam" id="TIGR00975">
    <property type="entry name" value="3a0107s03"/>
    <property type="match status" value="1"/>
</dbReference>
<evidence type="ECO:0000256" key="7">
    <source>
        <dbReference type="SAM" id="SignalP"/>
    </source>
</evidence>
<sequence precursor="true">MLCRLAFPFVAITALAAAIAGCSSSTSSGSVESIKLQGSGASFPAPLYGRWFKEYSGAVNGVRIDYQAKGSGGGIKDFIEHTVDFAASDAAMNDEEIGQVDGGVVLLPMTAGSVVLAYNLPKLKSPLKLSREAYVGIFLGKISSWDDAAIAKSNDGVELPKLPITVVQRADSSGTTFVFTNHLSAVSEEFKNGPGVGKSVNWPSSDKFIAAPKNDGVTATIKQTPGAIGYIEFGFADQAKLPMANLESKAGKFVSPSLDNAKAALAGVEMPADMRAWLPDPEADSAYPIVSYTWLLCYPKYEDTAKADALKEMIIWCLNEGQNSSAEMGYVPLPANVVEAVTAKLDSIQ</sequence>
<dbReference type="PANTHER" id="PTHR42996">
    <property type="entry name" value="PHOSPHATE-BINDING PROTEIN PSTS"/>
    <property type="match status" value="1"/>
</dbReference>
<keyword evidence="5 6" id="KW-0592">Phosphate transport</keyword>
<comment type="caution">
    <text evidence="9">The sequence shown here is derived from an EMBL/GenBank/DDBJ whole genome shotgun (WGS) entry which is preliminary data.</text>
</comment>